<name>A0A094ZPJ6_SCHHA</name>
<sequence>KSWEYLSPKSTTVCIMDNTPPFMVRSRFSDVSPKHIHPHLSVLSSSYHFTHHGATLLSSMLMQFCTLFSSCGENEYNTLGSSAYRRGLLTQKLSQISLINTKNSKQPKTLP</sequence>
<gene>
    <name evidence="1" type="ORF">MS3_03199</name>
</gene>
<proteinExistence type="predicted"/>
<dbReference type="AlphaFoldDB" id="A0A094ZPJ6"/>
<organism evidence="1">
    <name type="scientific">Schistosoma haematobium</name>
    <name type="common">Blood fluke</name>
    <dbReference type="NCBI Taxonomy" id="6185"/>
    <lineage>
        <taxon>Eukaryota</taxon>
        <taxon>Metazoa</taxon>
        <taxon>Spiralia</taxon>
        <taxon>Lophotrochozoa</taxon>
        <taxon>Platyhelminthes</taxon>
        <taxon>Trematoda</taxon>
        <taxon>Digenea</taxon>
        <taxon>Strigeidida</taxon>
        <taxon>Schistosomatoidea</taxon>
        <taxon>Schistosomatidae</taxon>
        <taxon>Schistosoma</taxon>
    </lineage>
</organism>
<evidence type="ECO:0000313" key="1">
    <source>
        <dbReference type="EMBL" id="KGB34959.1"/>
    </source>
</evidence>
<protein>
    <submittedName>
        <fullName evidence="1">Uncharacterized protein</fullName>
    </submittedName>
</protein>
<accession>A0A094ZPJ6</accession>
<reference evidence="1" key="1">
    <citation type="journal article" date="2012" name="Nat. Genet.">
        <title>Whole-genome sequence of Schistosoma haematobium.</title>
        <authorList>
            <person name="Young N.D."/>
            <person name="Jex A.R."/>
            <person name="Li B."/>
            <person name="Liu S."/>
            <person name="Yang L."/>
            <person name="Xiong Z."/>
            <person name="Li Y."/>
            <person name="Cantacessi C."/>
            <person name="Hall R.S."/>
            <person name="Xu X."/>
            <person name="Chen F."/>
            <person name="Wu X."/>
            <person name="Zerlotini A."/>
            <person name="Oliveira G."/>
            <person name="Hofmann A."/>
            <person name="Zhang G."/>
            <person name="Fang X."/>
            <person name="Kang Y."/>
            <person name="Campbell B.E."/>
            <person name="Loukas A."/>
            <person name="Ranganathan S."/>
            <person name="Rollinson D."/>
            <person name="Rinaldi G."/>
            <person name="Brindley P.J."/>
            <person name="Yang H."/>
            <person name="Wang J."/>
            <person name="Wang J."/>
            <person name="Gasser R.B."/>
        </authorList>
    </citation>
    <scope>NUCLEOTIDE SEQUENCE [LARGE SCALE GENOMIC DNA]</scope>
</reference>
<dbReference type="EMBL" id="KL250646">
    <property type="protein sequence ID" value="KGB34959.1"/>
    <property type="molecule type" value="Genomic_DNA"/>
</dbReference>
<feature type="non-terminal residue" evidence="1">
    <location>
        <position position="111"/>
    </location>
</feature>
<feature type="non-terminal residue" evidence="1">
    <location>
        <position position="1"/>
    </location>
</feature>